<evidence type="ECO:0000259" key="2">
    <source>
        <dbReference type="PROSITE" id="PS51781"/>
    </source>
</evidence>
<dbReference type="InterPro" id="IPR003646">
    <property type="entry name" value="SH3-like_bac-type"/>
</dbReference>
<protein>
    <recommendedName>
        <fullName evidence="2">SH3b domain-containing protein</fullName>
    </recommendedName>
</protein>
<dbReference type="InterPro" id="IPR010466">
    <property type="entry name" value="DUF1058"/>
</dbReference>
<dbReference type="PROSITE" id="PS51781">
    <property type="entry name" value="SH3B"/>
    <property type="match status" value="1"/>
</dbReference>
<dbReference type="Gene3D" id="2.30.30.40">
    <property type="entry name" value="SH3 Domains"/>
    <property type="match status" value="2"/>
</dbReference>
<dbReference type="AlphaFoldDB" id="A0A916YIC1"/>
<keyword evidence="1" id="KW-0732">Signal</keyword>
<comment type="caution">
    <text evidence="3">The sequence shown here is derived from an EMBL/GenBank/DDBJ whole genome shotgun (WGS) entry which is preliminary data.</text>
</comment>
<proteinExistence type="predicted"/>
<reference evidence="3 4" key="1">
    <citation type="journal article" date="2014" name="Int. J. Syst. Evol. Microbiol.">
        <title>Complete genome sequence of Corynebacterium casei LMG S-19264T (=DSM 44701T), isolated from a smear-ripened cheese.</title>
        <authorList>
            <consortium name="US DOE Joint Genome Institute (JGI-PGF)"/>
            <person name="Walter F."/>
            <person name="Albersmeier A."/>
            <person name="Kalinowski J."/>
            <person name="Ruckert C."/>
        </authorList>
    </citation>
    <scope>NUCLEOTIDE SEQUENCE [LARGE SCALE GENOMIC DNA]</scope>
    <source>
        <strain evidence="3 4">CGMCC 1.15358</strain>
    </source>
</reference>
<dbReference type="Proteomes" id="UP000598997">
    <property type="component" value="Unassembled WGS sequence"/>
</dbReference>
<accession>A0A916YIC1</accession>
<feature type="chain" id="PRO_5037966174" description="SH3b domain-containing protein" evidence="1">
    <location>
        <begin position="40"/>
        <end position="172"/>
    </location>
</feature>
<evidence type="ECO:0000313" key="4">
    <source>
        <dbReference type="Proteomes" id="UP000598997"/>
    </source>
</evidence>
<keyword evidence="4" id="KW-1185">Reference proteome</keyword>
<dbReference type="Pfam" id="PF06347">
    <property type="entry name" value="SH3_4"/>
    <property type="match status" value="2"/>
</dbReference>
<organism evidence="3 4">
    <name type="scientific">Croceicoccus pelagius</name>
    <dbReference type="NCBI Taxonomy" id="1703341"/>
    <lineage>
        <taxon>Bacteria</taxon>
        <taxon>Pseudomonadati</taxon>
        <taxon>Pseudomonadota</taxon>
        <taxon>Alphaproteobacteria</taxon>
        <taxon>Sphingomonadales</taxon>
        <taxon>Erythrobacteraceae</taxon>
        <taxon>Croceicoccus</taxon>
    </lineage>
</organism>
<feature type="signal peptide" evidence="1">
    <location>
        <begin position="1"/>
        <end position="39"/>
    </location>
</feature>
<dbReference type="EMBL" id="BMIO01000006">
    <property type="protein sequence ID" value="GGD46052.1"/>
    <property type="molecule type" value="Genomic_DNA"/>
</dbReference>
<evidence type="ECO:0000313" key="3">
    <source>
        <dbReference type="EMBL" id="GGD46052.1"/>
    </source>
</evidence>
<dbReference type="RefSeq" id="WP_229660362.1">
    <property type="nucleotide sequence ID" value="NZ_BMIO01000006.1"/>
</dbReference>
<feature type="domain" description="SH3b" evidence="2">
    <location>
        <begin position="42"/>
        <end position="108"/>
    </location>
</feature>
<name>A0A916YIC1_9SPHN</name>
<gene>
    <name evidence="3" type="ORF">GCM10010989_20320</name>
</gene>
<sequence length="172" mass="18644">MRKILSLVSRTGVSMPRHSLTGPICAAIVSLAIAAPAHAEDEVPYWVSLRADEANMRVGPSEAYPIEWVYQRAGLPLKVVRKMSGWRLVEDPDGARGWIVSRFLSLERSAIVTGEEPSAIRAEPSSGASLLWRAEPGVVVTLGDCKSGWCKVTIGEKSGWMDEGSLWGDGEP</sequence>
<evidence type="ECO:0000256" key="1">
    <source>
        <dbReference type="SAM" id="SignalP"/>
    </source>
</evidence>